<keyword evidence="1" id="KW-0285">Flavoprotein</keyword>
<dbReference type="InterPro" id="IPR012175">
    <property type="entry name" value="Xanth_DH_ssu_bac"/>
</dbReference>
<organism evidence="8 9">
    <name type="scientific">Streptomyces lutosisoli</name>
    <dbReference type="NCBI Taxonomy" id="2665721"/>
    <lineage>
        <taxon>Bacteria</taxon>
        <taxon>Bacillati</taxon>
        <taxon>Actinomycetota</taxon>
        <taxon>Actinomycetes</taxon>
        <taxon>Kitasatosporales</taxon>
        <taxon>Streptomycetaceae</taxon>
        <taxon>Streptomyces</taxon>
    </lineage>
</organism>
<keyword evidence="2" id="KW-0479">Metal-binding</keyword>
<dbReference type="PROSITE" id="PS00197">
    <property type="entry name" value="2FE2S_FER_1"/>
    <property type="match status" value="1"/>
</dbReference>
<name>A0ABW2VJG6_9ACTN</name>
<dbReference type="Gene3D" id="3.30.465.10">
    <property type="match status" value="1"/>
</dbReference>
<dbReference type="InterPro" id="IPR051312">
    <property type="entry name" value="Diverse_Substr_Oxidored"/>
</dbReference>
<dbReference type="Pfam" id="PF01799">
    <property type="entry name" value="Fer2_2"/>
    <property type="match status" value="1"/>
</dbReference>
<dbReference type="SUPFAM" id="SSF47741">
    <property type="entry name" value="CO dehydrogenase ISP C-domain like"/>
    <property type="match status" value="1"/>
</dbReference>
<feature type="domain" description="FAD-binding PCMH-type" evidence="7">
    <location>
        <begin position="206"/>
        <end position="379"/>
    </location>
</feature>
<dbReference type="InterPro" id="IPR036318">
    <property type="entry name" value="FAD-bd_PCMH-like_sf"/>
</dbReference>
<dbReference type="PANTHER" id="PTHR42659:SF2">
    <property type="entry name" value="XANTHINE DEHYDROGENASE SUBUNIT C-RELATED"/>
    <property type="match status" value="1"/>
</dbReference>
<evidence type="ECO:0000256" key="3">
    <source>
        <dbReference type="ARBA" id="ARBA00022827"/>
    </source>
</evidence>
<dbReference type="Pfam" id="PF03450">
    <property type="entry name" value="CO_deh_flav_C"/>
    <property type="match status" value="1"/>
</dbReference>
<dbReference type="Proteomes" id="UP001596957">
    <property type="component" value="Unassembled WGS sequence"/>
</dbReference>
<dbReference type="Gene3D" id="3.10.20.30">
    <property type="match status" value="1"/>
</dbReference>
<evidence type="ECO:0000256" key="5">
    <source>
        <dbReference type="ARBA" id="ARBA00023004"/>
    </source>
</evidence>
<evidence type="ECO:0000256" key="2">
    <source>
        <dbReference type="ARBA" id="ARBA00022723"/>
    </source>
</evidence>
<dbReference type="InterPro" id="IPR036683">
    <property type="entry name" value="CO_DH_flav_C_dom_sf"/>
</dbReference>
<dbReference type="InterPro" id="IPR012675">
    <property type="entry name" value="Beta-grasp_dom_sf"/>
</dbReference>
<dbReference type="Gene3D" id="1.10.150.120">
    <property type="entry name" value="[2Fe-2S]-binding domain"/>
    <property type="match status" value="1"/>
</dbReference>
<keyword evidence="4" id="KW-0560">Oxidoreductase</keyword>
<dbReference type="SUPFAM" id="SSF55447">
    <property type="entry name" value="CO dehydrogenase flavoprotein C-terminal domain-like"/>
    <property type="match status" value="1"/>
</dbReference>
<dbReference type="InterPro" id="IPR001041">
    <property type="entry name" value="2Fe-2S_ferredoxin-type"/>
</dbReference>
<keyword evidence="5" id="KW-0408">Iron</keyword>
<reference evidence="9" key="1">
    <citation type="journal article" date="2019" name="Int. J. Syst. Evol. Microbiol.">
        <title>The Global Catalogue of Microorganisms (GCM) 10K type strain sequencing project: providing services to taxonomists for standard genome sequencing and annotation.</title>
        <authorList>
            <consortium name="The Broad Institute Genomics Platform"/>
            <consortium name="The Broad Institute Genome Sequencing Center for Infectious Disease"/>
            <person name="Wu L."/>
            <person name="Ma J."/>
        </authorList>
    </citation>
    <scope>NUCLEOTIDE SEQUENCE [LARGE SCALE GENOMIC DNA]</scope>
    <source>
        <strain evidence="9">CGMCC 4.7198</strain>
    </source>
</reference>
<keyword evidence="3" id="KW-0274">FAD</keyword>
<dbReference type="Gene3D" id="3.30.43.10">
    <property type="entry name" value="Uridine Diphospho-n-acetylenolpyruvylglucosamine Reductase, domain 2"/>
    <property type="match status" value="1"/>
</dbReference>
<dbReference type="CDD" id="cd00207">
    <property type="entry name" value="fer2"/>
    <property type="match status" value="1"/>
</dbReference>
<dbReference type="InterPro" id="IPR002888">
    <property type="entry name" value="2Fe-2S-bd"/>
</dbReference>
<dbReference type="Gene3D" id="3.30.390.50">
    <property type="entry name" value="CO dehydrogenase flavoprotein, C-terminal domain"/>
    <property type="match status" value="1"/>
</dbReference>
<evidence type="ECO:0000313" key="8">
    <source>
        <dbReference type="EMBL" id="MFD0283350.1"/>
    </source>
</evidence>
<dbReference type="InterPro" id="IPR006058">
    <property type="entry name" value="2Fe2S_fd_BS"/>
</dbReference>
<dbReference type="Pfam" id="PF00111">
    <property type="entry name" value="Fer2"/>
    <property type="match status" value="1"/>
</dbReference>
<dbReference type="RefSeq" id="WP_381259436.1">
    <property type="nucleotide sequence ID" value="NZ_JBHTBI010000034.1"/>
</dbReference>
<keyword evidence="9" id="KW-1185">Reference proteome</keyword>
<dbReference type="SUPFAM" id="SSF56176">
    <property type="entry name" value="FAD-binding/transporter-associated domain-like"/>
    <property type="match status" value="1"/>
</dbReference>
<evidence type="ECO:0000256" key="1">
    <source>
        <dbReference type="ARBA" id="ARBA00022630"/>
    </source>
</evidence>
<dbReference type="InterPro" id="IPR016166">
    <property type="entry name" value="FAD-bd_PCMH"/>
</dbReference>
<accession>A0ABW2VJG6</accession>
<comment type="caution">
    <text evidence="8">The sequence shown here is derived from an EMBL/GenBank/DDBJ whole genome shotgun (WGS) entry which is preliminary data.</text>
</comment>
<evidence type="ECO:0000259" key="6">
    <source>
        <dbReference type="PROSITE" id="PS51085"/>
    </source>
</evidence>
<dbReference type="PROSITE" id="PS51387">
    <property type="entry name" value="FAD_PCMH"/>
    <property type="match status" value="1"/>
</dbReference>
<dbReference type="PIRSF" id="PIRSF036557">
    <property type="entry name" value="XdhA_RC"/>
    <property type="match status" value="1"/>
</dbReference>
<dbReference type="InterPro" id="IPR036010">
    <property type="entry name" value="2Fe-2S_ferredoxin-like_sf"/>
</dbReference>
<evidence type="ECO:0000259" key="7">
    <source>
        <dbReference type="PROSITE" id="PS51387"/>
    </source>
</evidence>
<evidence type="ECO:0000313" key="9">
    <source>
        <dbReference type="Proteomes" id="UP001596957"/>
    </source>
</evidence>
<evidence type="ECO:0000256" key="4">
    <source>
        <dbReference type="ARBA" id="ARBA00023002"/>
    </source>
</evidence>
<dbReference type="SUPFAM" id="SSF54292">
    <property type="entry name" value="2Fe-2S ferredoxin-like"/>
    <property type="match status" value="1"/>
</dbReference>
<dbReference type="InterPro" id="IPR002346">
    <property type="entry name" value="Mopterin_DH_FAD-bd"/>
</dbReference>
<dbReference type="PROSITE" id="PS51085">
    <property type="entry name" value="2FE2S_FER_2"/>
    <property type="match status" value="1"/>
</dbReference>
<dbReference type="PANTHER" id="PTHR42659">
    <property type="entry name" value="XANTHINE DEHYDROGENASE SUBUNIT C-RELATED"/>
    <property type="match status" value="1"/>
</dbReference>
<dbReference type="InterPro" id="IPR016169">
    <property type="entry name" value="FAD-bd_PCMH_sub2"/>
</dbReference>
<dbReference type="InterPro" id="IPR036884">
    <property type="entry name" value="2Fe-2S-bd_dom_sf"/>
</dbReference>
<dbReference type="EMBL" id="JBHTEC010000001">
    <property type="protein sequence ID" value="MFD0283350.1"/>
    <property type="molecule type" value="Genomic_DNA"/>
</dbReference>
<gene>
    <name evidence="8" type="ORF">ACFQZP_17040</name>
</gene>
<dbReference type="Pfam" id="PF00941">
    <property type="entry name" value="FAD_binding_5"/>
    <property type="match status" value="1"/>
</dbReference>
<proteinExistence type="predicted"/>
<protein>
    <submittedName>
        <fullName evidence="8">Xanthine dehydrogenase small subunit</fullName>
    </submittedName>
</protein>
<dbReference type="SMART" id="SM01092">
    <property type="entry name" value="CO_deh_flav_C"/>
    <property type="match status" value="1"/>
</dbReference>
<sequence length="490" mass="52212">MTAARITVNGKETPISPAAPHTTALDFLRERGLTGTKEGCAEGECGACSVLVARPGVNKPTDWVAVNACLVPAAALDGQEVITSEGLATPGADGTPPTLHPVQEEMAVRGGSQCGYCTPGFICSMASEYYRPDRCAHGESADDAEGHDAEHGPNGFDLHSLSGNLCRCTGYRPIRDAAYAVGEPTDEDPLAQRREQDPPAPVATEYTQDDSTFLRKNTLAETLQLLRERPDAVVVAGSTDYGVEVNIRSRRADCVIAIDRLPELRELRVESDYIEIGAALTLTEIERRLDGDVPLLAELFPQFASRLIRNGATFGGNLGTGSPIGDSPPVLLALEASLVLADADGERVVPLADYFTGYRQSVRRPGELIRAVRIPLPLSPVTAFHKIAKRRFDDISSVAVGFALDIEDGIVRKARIGLGGVAATPIRALATEAALEGKPWSPETVEAAARVLRGEGTPMDDHRASSLYRSAMLGQSLLKLHAQTTEAVSS</sequence>
<dbReference type="InterPro" id="IPR005107">
    <property type="entry name" value="CO_DH_flav_C"/>
</dbReference>
<dbReference type="InterPro" id="IPR016167">
    <property type="entry name" value="FAD-bd_PCMH_sub1"/>
</dbReference>
<feature type="domain" description="2Fe-2S ferredoxin-type" evidence="6">
    <location>
        <begin position="4"/>
        <end position="87"/>
    </location>
</feature>